<protein>
    <submittedName>
        <fullName evidence="1">Uncharacterized protein</fullName>
    </submittedName>
</protein>
<evidence type="ECO:0000313" key="1">
    <source>
        <dbReference type="EMBL" id="KAI4320683.1"/>
    </source>
</evidence>
<sequence length="139" mass="16048">MERTNSKNKDKRQRNHNPQPFLSDDHDSTLSSKNRCRGLKNHQEDQKLISSVITSKILKQALIQQKEIQDEDDDLHRRDSGLNLGFPDDLGSKLRADADDQDDDDVDDFHGFDETQSQFGNHEFRFFVTVINSCICLSK</sequence>
<reference evidence="2" key="1">
    <citation type="journal article" date="2023" name="Front. Plant Sci.">
        <title>Chromosomal-level genome assembly of Melastoma candidum provides insights into trichome evolution.</title>
        <authorList>
            <person name="Zhong Y."/>
            <person name="Wu W."/>
            <person name="Sun C."/>
            <person name="Zou P."/>
            <person name="Liu Y."/>
            <person name="Dai S."/>
            <person name="Zhou R."/>
        </authorList>
    </citation>
    <scope>NUCLEOTIDE SEQUENCE [LARGE SCALE GENOMIC DNA]</scope>
</reference>
<evidence type="ECO:0000313" key="2">
    <source>
        <dbReference type="Proteomes" id="UP001057402"/>
    </source>
</evidence>
<organism evidence="1 2">
    <name type="scientific">Melastoma candidum</name>
    <dbReference type="NCBI Taxonomy" id="119954"/>
    <lineage>
        <taxon>Eukaryota</taxon>
        <taxon>Viridiplantae</taxon>
        <taxon>Streptophyta</taxon>
        <taxon>Embryophyta</taxon>
        <taxon>Tracheophyta</taxon>
        <taxon>Spermatophyta</taxon>
        <taxon>Magnoliopsida</taxon>
        <taxon>eudicotyledons</taxon>
        <taxon>Gunneridae</taxon>
        <taxon>Pentapetalae</taxon>
        <taxon>rosids</taxon>
        <taxon>malvids</taxon>
        <taxon>Myrtales</taxon>
        <taxon>Melastomataceae</taxon>
        <taxon>Melastomatoideae</taxon>
        <taxon>Melastomateae</taxon>
        <taxon>Melastoma</taxon>
    </lineage>
</organism>
<proteinExistence type="predicted"/>
<keyword evidence="2" id="KW-1185">Reference proteome</keyword>
<accession>A0ACB9M8R9</accession>
<comment type="caution">
    <text evidence="1">The sequence shown here is derived from an EMBL/GenBank/DDBJ whole genome shotgun (WGS) entry which is preliminary data.</text>
</comment>
<gene>
    <name evidence="1" type="ORF">MLD38_034137</name>
</gene>
<dbReference type="EMBL" id="CM042889">
    <property type="protein sequence ID" value="KAI4320683.1"/>
    <property type="molecule type" value="Genomic_DNA"/>
</dbReference>
<dbReference type="Proteomes" id="UP001057402">
    <property type="component" value="Chromosome 10"/>
</dbReference>
<name>A0ACB9M8R9_9MYRT</name>